<organism evidence="1 2">
    <name type="scientific">Vibrio qingdaonensis</name>
    <dbReference type="NCBI Taxonomy" id="2829491"/>
    <lineage>
        <taxon>Bacteria</taxon>
        <taxon>Pseudomonadati</taxon>
        <taxon>Pseudomonadota</taxon>
        <taxon>Gammaproteobacteria</taxon>
        <taxon>Vibrionales</taxon>
        <taxon>Vibrionaceae</taxon>
        <taxon>Vibrio</taxon>
    </lineage>
</organism>
<accession>A0A9X3CJF7</accession>
<sequence length="72" mass="8402">MTHYHFSVNIRYQAFIEHYTGHAANILVVTESGLKLQLPAARFRPYLTQIGIKGRFRLTTDHNNKFLRLDSL</sequence>
<gene>
    <name evidence="1" type="ORF">MD535_00170</name>
</gene>
<dbReference type="Proteomes" id="UP001155587">
    <property type="component" value="Unassembled WGS sequence"/>
</dbReference>
<dbReference type="RefSeq" id="WP_265672870.1">
    <property type="nucleotide sequence ID" value="NZ_JAKRRY010000001.1"/>
</dbReference>
<comment type="caution">
    <text evidence="1">The sequence shown here is derived from an EMBL/GenBank/DDBJ whole genome shotgun (WGS) entry which is preliminary data.</text>
</comment>
<reference evidence="1" key="1">
    <citation type="submission" date="2022-02" db="EMBL/GenBank/DDBJ databases">
        <title>Vibrio sp. nov, a new bacterium isolated from seawater.</title>
        <authorList>
            <person name="Yuan Y."/>
        </authorList>
    </citation>
    <scope>NUCLEOTIDE SEQUENCE</scope>
    <source>
        <strain evidence="1">ZSDZ65</strain>
    </source>
</reference>
<dbReference type="Pfam" id="PF11197">
    <property type="entry name" value="DUF2835"/>
    <property type="match status" value="1"/>
</dbReference>
<dbReference type="EMBL" id="JAKRRY010000001">
    <property type="protein sequence ID" value="MCW8344441.1"/>
    <property type="molecule type" value="Genomic_DNA"/>
</dbReference>
<evidence type="ECO:0000313" key="1">
    <source>
        <dbReference type="EMBL" id="MCW8344441.1"/>
    </source>
</evidence>
<protein>
    <submittedName>
        <fullName evidence="1">DUF2835 domain-containing protein</fullName>
    </submittedName>
</protein>
<evidence type="ECO:0000313" key="2">
    <source>
        <dbReference type="Proteomes" id="UP001155587"/>
    </source>
</evidence>
<proteinExistence type="predicted"/>
<name>A0A9X3CJF7_9VIBR</name>
<keyword evidence="2" id="KW-1185">Reference proteome</keyword>
<dbReference type="InterPro" id="IPR021363">
    <property type="entry name" value="DUF2835"/>
</dbReference>
<dbReference type="AlphaFoldDB" id="A0A9X3CJF7"/>